<reference evidence="1 2" key="1">
    <citation type="submission" date="2018-07" db="EMBL/GenBank/DDBJ databases">
        <title>Genomic Encyclopedia of Type Strains, Phase IV (KMG-IV): sequencing the most valuable type-strain genomes for metagenomic binning, comparative biology and taxonomic classification.</title>
        <authorList>
            <person name="Goeker M."/>
        </authorList>
    </citation>
    <scope>NUCLEOTIDE SEQUENCE [LARGE SCALE GENOMIC DNA]</scope>
    <source>
        <strain evidence="1 2">DSM 16500</strain>
    </source>
</reference>
<dbReference type="AlphaFoldDB" id="A0A370G150"/>
<proteinExistence type="predicted"/>
<name>A0A370G150_9COXI</name>
<organism evidence="1 2">
    <name type="scientific">Aquicella lusitana</name>
    <dbReference type="NCBI Taxonomy" id="254246"/>
    <lineage>
        <taxon>Bacteria</taxon>
        <taxon>Pseudomonadati</taxon>
        <taxon>Pseudomonadota</taxon>
        <taxon>Gammaproteobacteria</taxon>
        <taxon>Legionellales</taxon>
        <taxon>Coxiellaceae</taxon>
        <taxon>Aquicella</taxon>
    </lineage>
</organism>
<dbReference type="EMBL" id="QQAX01000045">
    <property type="protein sequence ID" value="RDI36950.1"/>
    <property type="molecule type" value="Genomic_DNA"/>
</dbReference>
<sequence length="89" mass="10735">MNSLDDMPVNDAIALYYEKHHAMRQGDMKKLLELKNKCPQIFDKEKDAQIRDMIDYCKAFQETDRYKELRRMELKEKLSVIHNEKITNE</sequence>
<evidence type="ECO:0000313" key="2">
    <source>
        <dbReference type="Proteomes" id="UP000254720"/>
    </source>
</evidence>
<accession>A0A370G150</accession>
<dbReference type="RefSeq" id="WP_114835488.1">
    <property type="nucleotide sequence ID" value="NZ_LR699117.1"/>
</dbReference>
<dbReference type="Proteomes" id="UP000254720">
    <property type="component" value="Unassembled WGS sequence"/>
</dbReference>
<comment type="caution">
    <text evidence="1">The sequence shown here is derived from an EMBL/GenBank/DDBJ whole genome shotgun (WGS) entry which is preliminary data.</text>
</comment>
<gene>
    <name evidence="1" type="ORF">C8D86_1451</name>
</gene>
<keyword evidence="2" id="KW-1185">Reference proteome</keyword>
<protein>
    <submittedName>
        <fullName evidence="1">Uncharacterized protein</fullName>
    </submittedName>
</protein>
<evidence type="ECO:0000313" key="1">
    <source>
        <dbReference type="EMBL" id="RDI36950.1"/>
    </source>
</evidence>